<name>A0A0F9UI37_9ZZZZ</name>
<protein>
    <submittedName>
        <fullName evidence="1">Uncharacterized protein</fullName>
    </submittedName>
</protein>
<dbReference type="AlphaFoldDB" id="A0A0F9UI37"/>
<accession>A0A0F9UI37</accession>
<evidence type="ECO:0000313" key="1">
    <source>
        <dbReference type="EMBL" id="KKN87037.1"/>
    </source>
</evidence>
<dbReference type="EMBL" id="LAZR01000142">
    <property type="protein sequence ID" value="KKN87037.1"/>
    <property type="molecule type" value="Genomic_DNA"/>
</dbReference>
<sequence>MNDKLNALKEILSAENIEDAIALKKKYADLLLTPDEIEVINRHWNYLQSKDCIEKSRGDTTAYTRCSLKQISRKFSDSEKGAG</sequence>
<reference evidence="1" key="1">
    <citation type="journal article" date="2015" name="Nature">
        <title>Complex archaea that bridge the gap between prokaryotes and eukaryotes.</title>
        <authorList>
            <person name="Spang A."/>
            <person name="Saw J.H."/>
            <person name="Jorgensen S.L."/>
            <person name="Zaremba-Niedzwiedzka K."/>
            <person name="Martijn J."/>
            <person name="Lind A.E."/>
            <person name="van Eijk R."/>
            <person name="Schleper C."/>
            <person name="Guy L."/>
            <person name="Ettema T.J."/>
        </authorList>
    </citation>
    <scope>NUCLEOTIDE SEQUENCE</scope>
</reference>
<organism evidence="1">
    <name type="scientific">marine sediment metagenome</name>
    <dbReference type="NCBI Taxonomy" id="412755"/>
    <lineage>
        <taxon>unclassified sequences</taxon>
        <taxon>metagenomes</taxon>
        <taxon>ecological metagenomes</taxon>
    </lineage>
</organism>
<gene>
    <name evidence="1" type="ORF">LCGC14_0263070</name>
</gene>
<proteinExistence type="predicted"/>
<comment type="caution">
    <text evidence="1">The sequence shown here is derived from an EMBL/GenBank/DDBJ whole genome shotgun (WGS) entry which is preliminary data.</text>
</comment>